<feature type="transmembrane region" description="Helical" evidence="9">
    <location>
        <begin position="165"/>
        <end position="183"/>
    </location>
</feature>
<feature type="transmembrane region" description="Helical" evidence="9">
    <location>
        <begin position="60"/>
        <end position="78"/>
    </location>
</feature>
<dbReference type="PANTHER" id="PTHR31885:SF12">
    <property type="entry name" value="LYSOPLASMALOGENASE"/>
    <property type="match status" value="1"/>
</dbReference>
<evidence type="ECO:0000313" key="10">
    <source>
        <dbReference type="EMBL" id="AFP06652.1"/>
    </source>
</evidence>
<evidence type="ECO:0000256" key="3">
    <source>
        <dbReference type="ARBA" id="ARBA00022692"/>
    </source>
</evidence>
<dbReference type="EMBL" id="JW874135">
    <property type="protein sequence ID" value="AFP06652.1"/>
    <property type="molecule type" value="mRNA"/>
</dbReference>
<comment type="subcellular location">
    <subcellularLocation>
        <location evidence="1">Membrane</location>
        <topology evidence="1">Multi-pass membrane protein</topology>
    </subcellularLocation>
</comment>
<evidence type="ECO:0000256" key="1">
    <source>
        <dbReference type="ARBA" id="ARBA00004141"/>
    </source>
</evidence>
<protein>
    <recommendedName>
        <fullName evidence="6">lysoplasmalogenase</fullName>
        <ecNumber evidence="6">3.3.2.2</ecNumber>
    </recommendedName>
</protein>
<keyword evidence="3 9" id="KW-0812">Transmembrane</keyword>
<comment type="similarity">
    <text evidence="2">Belongs to the TMEM86 family.</text>
</comment>
<comment type="catalytic activity">
    <reaction evidence="8">
        <text>a 1-O-(1Z-alkenyl)-sn-glycero-3-phosphocholine + H2O = a 2,3-saturated aldehyde + sn-glycerol 3-phosphocholine</text>
        <dbReference type="Rhea" id="RHEA:22544"/>
        <dbReference type="ChEBI" id="CHEBI:15377"/>
        <dbReference type="ChEBI" id="CHEBI:16870"/>
        <dbReference type="ChEBI" id="CHEBI:73359"/>
        <dbReference type="ChEBI" id="CHEBI:77287"/>
        <dbReference type="EC" id="3.3.2.2"/>
    </reaction>
</comment>
<feature type="transmembrane region" description="Helical" evidence="9">
    <location>
        <begin position="195"/>
        <end position="216"/>
    </location>
</feature>
<feature type="transmembrane region" description="Helical" evidence="9">
    <location>
        <begin position="142"/>
        <end position="159"/>
    </location>
</feature>
<dbReference type="PANTHER" id="PTHR31885">
    <property type="entry name" value="GH04784P"/>
    <property type="match status" value="1"/>
</dbReference>
<accession>V9L438</accession>
<evidence type="ECO:0000256" key="9">
    <source>
        <dbReference type="SAM" id="Phobius"/>
    </source>
</evidence>
<reference evidence="10" key="1">
    <citation type="journal article" date="2014" name="Nature">
        <title>Elephant shark genome provides unique insights into gnathostome evolution.</title>
        <authorList>
            <consortium name="International Elephant Shark Genome Sequencing Consortium"/>
            <person name="Venkatesh B."/>
            <person name="Lee A.P."/>
            <person name="Ravi V."/>
            <person name="Maurya A.K."/>
            <person name="Lian M.M."/>
            <person name="Swann J.B."/>
            <person name="Ohta Y."/>
            <person name="Flajnik M.F."/>
            <person name="Sutoh Y."/>
            <person name="Kasahara M."/>
            <person name="Hoon S."/>
            <person name="Gangu V."/>
            <person name="Roy S.W."/>
            <person name="Irimia M."/>
            <person name="Korzh V."/>
            <person name="Kondrychyn I."/>
            <person name="Lim Z.W."/>
            <person name="Tay B.H."/>
            <person name="Tohari S."/>
            <person name="Kong K.W."/>
            <person name="Ho S."/>
            <person name="Lorente-Galdos B."/>
            <person name="Quilez J."/>
            <person name="Marques-Bonet T."/>
            <person name="Raney B.J."/>
            <person name="Ingham P.W."/>
            <person name="Tay A."/>
            <person name="Hillier L.W."/>
            <person name="Minx P."/>
            <person name="Boehm T."/>
            <person name="Wilson R.K."/>
            <person name="Brenner S."/>
            <person name="Warren W.C."/>
        </authorList>
    </citation>
    <scope>NUCLEOTIDE SEQUENCE</scope>
    <source>
        <tissue evidence="10">Liver</tissue>
    </source>
</reference>
<evidence type="ECO:0000256" key="5">
    <source>
        <dbReference type="ARBA" id="ARBA00023136"/>
    </source>
</evidence>
<dbReference type="Pfam" id="PF07947">
    <property type="entry name" value="YhhN"/>
    <property type="match status" value="1"/>
</dbReference>
<evidence type="ECO:0000256" key="2">
    <source>
        <dbReference type="ARBA" id="ARBA00007375"/>
    </source>
</evidence>
<evidence type="ECO:0000256" key="6">
    <source>
        <dbReference type="ARBA" id="ARBA00035673"/>
    </source>
</evidence>
<proteinExistence type="evidence at transcript level"/>
<organism evidence="10">
    <name type="scientific">Callorhinchus milii</name>
    <name type="common">Ghost shark</name>
    <dbReference type="NCBI Taxonomy" id="7868"/>
    <lineage>
        <taxon>Eukaryota</taxon>
        <taxon>Metazoa</taxon>
        <taxon>Chordata</taxon>
        <taxon>Craniata</taxon>
        <taxon>Vertebrata</taxon>
        <taxon>Chondrichthyes</taxon>
        <taxon>Holocephali</taxon>
        <taxon>Chimaeriformes</taxon>
        <taxon>Callorhinchidae</taxon>
        <taxon>Callorhinchus</taxon>
    </lineage>
</organism>
<dbReference type="EC" id="3.3.2.2" evidence="6"/>
<feature type="transmembrane region" description="Helical" evidence="9">
    <location>
        <begin position="37"/>
        <end position="54"/>
    </location>
</feature>
<feature type="transmembrane region" description="Helical" evidence="9">
    <location>
        <begin position="90"/>
        <end position="109"/>
    </location>
</feature>
<keyword evidence="4 9" id="KW-1133">Transmembrane helix</keyword>
<dbReference type="AlphaFoldDB" id="V9L438"/>
<evidence type="ECO:0000256" key="8">
    <source>
        <dbReference type="ARBA" id="ARBA00049560"/>
    </source>
</evidence>
<feature type="transmembrane region" description="Helical" evidence="9">
    <location>
        <begin position="115"/>
        <end position="135"/>
    </location>
</feature>
<feature type="transmembrane region" description="Helical" evidence="9">
    <location>
        <begin position="228"/>
        <end position="247"/>
    </location>
</feature>
<comment type="catalytic activity">
    <reaction evidence="7">
        <text>a 1-O-(1Z-alkenyl)-sn-glycero-3-phosphoethanolamine + H2O = a 2,3-saturated aldehyde + sn-glycero-3-phosphoethanolamine</text>
        <dbReference type="Rhea" id="RHEA:16905"/>
        <dbReference type="ChEBI" id="CHEBI:15377"/>
        <dbReference type="ChEBI" id="CHEBI:73359"/>
        <dbReference type="ChEBI" id="CHEBI:77288"/>
        <dbReference type="ChEBI" id="CHEBI:143890"/>
        <dbReference type="EC" id="3.3.2.2"/>
    </reaction>
</comment>
<keyword evidence="5 9" id="KW-0472">Membrane</keyword>
<dbReference type="InterPro" id="IPR012506">
    <property type="entry name" value="TMEM86B-like"/>
</dbReference>
<dbReference type="GO" id="GO:0047408">
    <property type="term" value="F:alkenylglycerophosphocholine hydrolase activity"/>
    <property type="evidence" value="ECO:0007669"/>
    <property type="project" value="UniProtKB-EC"/>
</dbReference>
<name>V9L438_CALMI</name>
<evidence type="ECO:0000256" key="4">
    <source>
        <dbReference type="ARBA" id="ARBA00022989"/>
    </source>
</evidence>
<dbReference type="GO" id="GO:0016020">
    <property type="term" value="C:membrane"/>
    <property type="evidence" value="ECO:0007669"/>
    <property type="project" value="UniProtKB-SubCell"/>
</dbReference>
<evidence type="ECO:0000256" key="7">
    <source>
        <dbReference type="ARBA" id="ARBA00049458"/>
    </source>
</evidence>
<sequence>MSPSGQAGQRGTCESQSRALGSGQVLLCAVKSSGPKLVPFLATLCVYFVLWIPISNTSWFSALIKSLPVLSLGVFVLAHRPSRGHLPSYSHRILLGLLFSATGDAFLIWGDHGFFIHGMAAFGVAHLAYISAFGFWPLRPSLGLVFLAIGAGAYLVIYPCLTGSFIYTIGGYVLVLGVMAWRGTARALGAGYARWWLRLAAVGAWFFMVSDLILAVDRFCFPLAYSRSAIMSTYYVAQLFIALSVVGRSEGDLLWKRKH</sequence>